<dbReference type="Proteomes" id="UP000239757">
    <property type="component" value="Unassembled WGS sequence"/>
</dbReference>
<name>A0A2P5WC08_GOSBA</name>
<accession>A0A2P5WC08</accession>
<gene>
    <name evidence="1" type="ORF">GOBAR_AA32081</name>
</gene>
<evidence type="ECO:0008006" key="3">
    <source>
        <dbReference type="Google" id="ProtNLM"/>
    </source>
</evidence>
<proteinExistence type="predicted"/>
<dbReference type="EMBL" id="KZ668222">
    <property type="protein sequence ID" value="PPR88606.1"/>
    <property type="molecule type" value="Genomic_DNA"/>
</dbReference>
<evidence type="ECO:0000313" key="1">
    <source>
        <dbReference type="EMBL" id="PPR88606.1"/>
    </source>
</evidence>
<dbReference type="AlphaFoldDB" id="A0A2P5WC08"/>
<evidence type="ECO:0000313" key="2">
    <source>
        <dbReference type="Proteomes" id="UP000239757"/>
    </source>
</evidence>
<reference evidence="1 2" key="1">
    <citation type="submission" date="2015-01" db="EMBL/GenBank/DDBJ databases">
        <title>Genome of allotetraploid Gossypium barbadense reveals genomic plasticity and fiber elongation in cotton evolution.</title>
        <authorList>
            <person name="Chen X."/>
            <person name="Liu X."/>
            <person name="Zhao B."/>
            <person name="Zheng H."/>
            <person name="Hu Y."/>
            <person name="Lu G."/>
            <person name="Yang C."/>
            <person name="Chen J."/>
            <person name="Shan C."/>
            <person name="Zhang L."/>
            <person name="Zhou Y."/>
            <person name="Wang L."/>
            <person name="Guo W."/>
            <person name="Bai Y."/>
            <person name="Ruan J."/>
            <person name="Shangguan X."/>
            <person name="Mao Y."/>
            <person name="Jiang J."/>
            <person name="Zhu Y."/>
            <person name="Lei J."/>
            <person name="Kang H."/>
            <person name="Chen S."/>
            <person name="He X."/>
            <person name="Wang R."/>
            <person name="Wang Y."/>
            <person name="Chen J."/>
            <person name="Wang L."/>
            <person name="Yu S."/>
            <person name="Wang B."/>
            <person name="Wei J."/>
            <person name="Song S."/>
            <person name="Lu X."/>
            <person name="Gao Z."/>
            <person name="Gu W."/>
            <person name="Deng X."/>
            <person name="Ma D."/>
            <person name="Wang S."/>
            <person name="Liang W."/>
            <person name="Fang L."/>
            <person name="Cai C."/>
            <person name="Zhu X."/>
            <person name="Zhou B."/>
            <person name="Zhang Y."/>
            <person name="Chen Z."/>
            <person name="Xu S."/>
            <person name="Zhu R."/>
            <person name="Wang S."/>
            <person name="Zhang T."/>
            <person name="Zhao G."/>
        </authorList>
    </citation>
    <scope>NUCLEOTIDE SEQUENCE [LARGE SCALE GENOMIC DNA]</scope>
    <source>
        <strain evidence="2">cv. Xinhai21</strain>
        <tissue evidence="1">Leaf</tissue>
    </source>
</reference>
<sequence length="228" mass="24593">MAGDPDSQSVMSWKDKLLGGQTVEFALDRSVPIAGNRQPDQRQRVEYEALLTVCFACGKYQHVKETCPSVVADQNSIGLREEPLVEVDFPNGGRSDDKSTVSKSGERELEFGPWMLVEKKSSRLGKKDFSTEVLNGDGGLSAEENLRERANRKVAAASRDFNSRVEKNDVSGSSFNAGYRGGVGLGSLSGSVTKENLGSGELERVGRMSKASLGKRPLGIDANLGFGM</sequence>
<protein>
    <recommendedName>
        <fullName evidence="3">CCHC-type domain-containing protein</fullName>
    </recommendedName>
</protein>
<organism evidence="1 2">
    <name type="scientific">Gossypium barbadense</name>
    <name type="common">Sea Island cotton</name>
    <name type="synonym">Hibiscus barbadensis</name>
    <dbReference type="NCBI Taxonomy" id="3634"/>
    <lineage>
        <taxon>Eukaryota</taxon>
        <taxon>Viridiplantae</taxon>
        <taxon>Streptophyta</taxon>
        <taxon>Embryophyta</taxon>
        <taxon>Tracheophyta</taxon>
        <taxon>Spermatophyta</taxon>
        <taxon>Magnoliopsida</taxon>
        <taxon>eudicotyledons</taxon>
        <taxon>Gunneridae</taxon>
        <taxon>Pentapetalae</taxon>
        <taxon>rosids</taxon>
        <taxon>malvids</taxon>
        <taxon>Malvales</taxon>
        <taxon>Malvaceae</taxon>
        <taxon>Malvoideae</taxon>
        <taxon>Gossypium</taxon>
    </lineage>
</organism>